<evidence type="ECO:0000259" key="2">
    <source>
        <dbReference type="Pfam" id="PF04895"/>
    </source>
</evidence>
<sequence>LKLRSSMVTGFVSVHVSSDIPKIKRKELDIVAVSLRPVDTEVHLLKKPIPKVIFSDKLKPLSLLAPAHDIRLGSNPKIDRALEKVSNDDLDATTAILELYKRGVDVYTIQRALSIGLLGHRLRRRLVPTRWAITAVDRALSRYFLSRLYGMDSIDSGRLYFAEYLGNRFWIYICPGKYEIVWIEIWHPSTFYTAECKRPVVVYNIEKMSGTPDYMDGGFEAAKFSVLEFLYNVLRRQARVYIVREILPDYYAPVGNWHIRESVRHALRYGEIAKNVNINEVIEIISSTSQYASRALLEYITSKRSLPLDIFLFKR</sequence>
<dbReference type="Pfam" id="PF04894">
    <property type="entry name" value="Nre_N"/>
    <property type="match status" value="1"/>
</dbReference>
<evidence type="ECO:0000259" key="1">
    <source>
        <dbReference type="Pfam" id="PF04894"/>
    </source>
</evidence>
<organism evidence="3 4">
    <name type="scientific">Ignisphaera aggregans</name>
    <dbReference type="NCBI Taxonomy" id="334771"/>
    <lineage>
        <taxon>Archaea</taxon>
        <taxon>Thermoproteota</taxon>
        <taxon>Thermoprotei</taxon>
        <taxon>Desulfurococcales</taxon>
        <taxon>Desulfurococcaceae</taxon>
        <taxon>Ignisphaera</taxon>
    </lineage>
</organism>
<protein>
    <recommendedName>
        <fullName evidence="5">DNA repair protein</fullName>
    </recommendedName>
</protein>
<accession>A0A832YYA4</accession>
<dbReference type="InterPro" id="IPR006979">
    <property type="entry name" value="Nre_C"/>
</dbReference>
<reference evidence="3" key="1">
    <citation type="journal article" date="2020" name="ISME J.">
        <title>Gammaproteobacteria mediating utilization of methyl-, sulfur- and petroleum organic compounds in deep ocean hydrothermal plumes.</title>
        <authorList>
            <person name="Zhou Z."/>
            <person name="Liu Y."/>
            <person name="Pan J."/>
            <person name="Cron B.R."/>
            <person name="Toner B.M."/>
            <person name="Anantharaman K."/>
            <person name="Breier J.A."/>
            <person name="Dick G.J."/>
            <person name="Li M."/>
        </authorList>
    </citation>
    <scope>NUCLEOTIDE SEQUENCE</scope>
    <source>
        <strain evidence="3">SZUA-1435</strain>
    </source>
</reference>
<dbReference type="InterPro" id="IPR033167">
    <property type="entry name" value="Nre"/>
</dbReference>
<feature type="non-terminal residue" evidence="3">
    <location>
        <position position="1"/>
    </location>
</feature>
<feature type="domain" description="Archaeal Nre C-terminal" evidence="2">
    <location>
        <begin position="209"/>
        <end position="298"/>
    </location>
</feature>
<dbReference type="PANTHER" id="PTHR38136:SF3">
    <property type="entry name" value="DNA REPAIR PROTEIN"/>
    <property type="match status" value="1"/>
</dbReference>
<gene>
    <name evidence="3" type="ORF">EYH02_03200</name>
</gene>
<comment type="caution">
    <text evidence="3">The sequence shown here is derived from an EMBL/GenBank/DDBJ whole genome shotgun (WGS) entry which is preliminary data.</text>
</comment>
<dbReference type="GO" id="GO:0006281">
    <property type="term" value="P:DNA repair"/>
    <property type="evidence" value="ECO:0007669"/>
    <property type="project" value="InterPro"/>
</dbReference>
<evidence type="ECO:0000313" key="3">
    <source>
        <dbReference type="EMBL" id="HIP57059.1"/>
    </source>
</evidence>
<name>A0A832YYA4_9CREN</name>
<dbReference type="AlphaFoldDB" id="A0A832YYA4"/>
<dbReference type="EMBL" id="DQTV01000058">
    <property type="protein sequence ID" value="HIP57059.1"/>
    <property type="molecule type" value="Genomic_DNA"/>
</dbReference>
<evidence type="ECO:0008006" key="5">
    <source>
        <dbReference type="Google" id="ProtNLM"/>
    </source>
</evidence>
<dbReference type="InterPro" id="IPR006978">
    <property type="entry name" value="Nre_N"/>
</dbReference>
<dbReference type="Pfam" id="PF04895">
    <property type="entry name" value="Nre_C"/>
    <property type="match status" value="1"/>
</dbReference>
<feature type="domain" description="Archaeal Nre N-terminal" evidence="1">
    <location>
        <begin position="1"/>
        <end position="192"/>
    </location>
</feature>
<evidence type="ECO:0000313" key="4">
    <source>
        <dbReference type="Proteomes" id="UP000605805"/>
    </source>
</evidence>
<proteinExistence type="predicted"/>
<dbReference type="Proteomes" id="UP000605805">
    <property type="component" value="Unassembled WGS sequence"/>
</dbReference>
<dbReference type="PANTHER" id="PTHR38136">
    <property type="entry name" value="DNA REPAIR PROTEIN"/>
    <property type="match status" value="1"/>
</dbReference>